<gene>
    <name evidence="1" type="ORF">HID58_088382</name>
</gene>
<comment type="caution">
    <text evidence="1">The sequence shown here is derived from an EMBL/GenBank/DDBJ whole genome shotgun (WGS) entry which is preliminary data.</text>
</comment>
<protein>
    <submittedName>
        <fullName evidence="1">Uncharacterized protein</fullName>
    </submittedName>
</protein>
<sequence length="107" mass="12284">MMSLRVVLKVERVPPFIVWGIVELAPGSGPLRVYAEDWSPEWSFMGETRYLNSLLDTPYLAGIFWVPRYLTTRGDSAYRLSPFLSWGMMLLWDKPAGARKFSTGPWP</sequence>
<accession>A0ABQ7XW68</accession>
<keyword evidence="2" id="KW-1185">Reference proteome</keyword>
<proteinExistence type="predicted"/>
<reference evidence="1 2" key="1">
    <citation type="submission" date="2021-05" db="EMBL/GenBank/DDBJ databases">
        <title>Genome Assembly of Synthetic Allotetraploid Brassica napus Reveals Homoeologous Exchanges between Subgenomes.</title>
        <authorList>
            <person name="Davis J.T."/>
        </authorList>
    </citation>
    <scope>NUCLEOTIDE SEQUENCE [LARGE SCALE GENOMIC DNA]</scope>
    <source>
        <strain evidence="2">cv. Da-Ae</strain>
        <tissue evidence="1">Seedling</tissue>
    </source>
</reference>
<name>A0ABQ7XW68_BRANA</name>
<organism evidence="1 2">
    <name type="scientific">Brassica napus</name>
    <name type="common">Rape</name>
    <dbReference type="NCBI Taxonomy" id="3708"/>
    <lineage>
        <taxon>Eukaryota</taxon>
        <taxon>Viridiplantae</taxon>
        <taxon>Streptophyta</taxon>
        <taxon>Embryophyta</taxon>
        <taxon>Tracheophyta</taxon>
        <taxon>Spermatophyta</taxon>
        <taxon>Magnoliopsida</taxon>
        <taxon>eudicotyledons</taxon>
        <taxon>Gunneridae</taxon>
        <taxon>Pentapetalae</taxon>
        <taxon>rosids</taxon>
        <taxon>malvids</taxon>
        <taxon>Brassicales</taxon>
        <taxon>Brassicaceae</taxon>
        <taxon>Brassiceae</taxon>
        <taxon>Brassica</taxon>
    </lineage>
</organism>
<evidence type="ECO:0000313" key="1">
    <source>
        <dbReference type="EMBL" id="KAH0860121.1"/>
    </source>
</evidence>
<dbReference type="EMBL" id="JAGKQM010000019">
    <property type="protein sequence ID" value="KAH0860121.1"/>
    <property type="molecule type" value="Genomic_DNA"/>
</dbReference>
<evidence type="ECO:0000313" key="2">
    <source>
        <dbReference type="Proteomes" id="UP000824890"/>
    </source>
</evidence>
<dbReference type="Proteomes" id="UP000824890">
    <property type="component" value="Unassembled WGS sequence"/>
</dbReference>